<evidence type="ECO:0000256" key="5">
    <source>
        <dbReference type="ARBA" id="ARBA00022685"/>
    </source>
</evidence>
<sequence>MSSRFLLHLLEFWLLLSQPCRARVSEEWMDQVIQVCGRRYARAVFEICGTSVGRLALSPGESAVQHRPTTETVPSLINKDAEPLEMVKCLPSLSQEPKAALSEGETSLPEPQQHAPALSNSVGSLEGFKKSFHNPQGEAEDSSPPELKYLRLDTPSRKKRQSGLWLSERCCHIGCPRRSIAQLC</sequence>
<dbReference type="Ensembl" id="ENSPEMT00000030898.2">
    <property type="protein sequence ID" value="ENSPEMP00000026500.1"/>
    <property type="gene ID" value="ENSPEMG00000022594.2"/>
</dbReference>
<evidence type="ECO:0000256" key="2">
    <source>
        <dbReference type="ARBA" id="ARBA00009034"/>
    </source>
</evidence>
<evidence type="ECO:0000256" key="1">
    <source>
        <dbReference type="ARBA" id="ARBA00004613"/>
    </source>
</evidence>
<dbReference type="GO" id="GO:0005179">
    <property type="term" value="F:hormone activity"/>
    <property type="evidence" value="ECO:0007669"/>
    <property type="project" value="UniProtKB-KW"/>
</dbReference>
<keyword evidence="10" id="KW-0732">Signal</keyword>
<organism evidence="12 13">
    <name type="scientific">Peromyscus maniculatus bairdii</name>
    <name type="common">Prairie deer mouse</name>
    <dbReference type="NCBI Taxonomy" id="230844"/>
    <lineage>
        <taxon>Eukaryota</taxon>
        <taxon>Metazoa</taxon>
        <taxon>Chordata</taxon>
        <taxon>Craniata</taxon>
        <taxon>Vertebrata</taxon>
        <taxon>Euteleostomi</taxon>
        <taxon>Mammalia</taxon>
        <taxon>Eutheria</taxon>
        <taxon>Euarchontoglires</taxon>
        <taxon>Glires</taxon>
        <taxon>Rodentia</taxon>
        <taxon>Myomorpha</taxon>
        <taxon>Muroidea</taxon>
        <taxon>Cricetidae</taxon>
        <taxon>Neotominae</taxon>
        <taxon>Peromyscus</taxon>
    </lineage>
</organism>
<keyword evidence="4 8" id="KW-0964">Secreted</keyword>
<dbReference type="PRINTS" id="PR02004">
    <property type="entry name" value="RELAXIN"/>
</dbReference>
<feature type="region of interest" description="Disordered" evidence="9">
    <location>
        <begin position="100"/>
        <end position="159"/>
    </location>
</feature>
<dbReference type="InterPro" id="IPR022421">
    <property type="entry name" value="Relaxin"/>
</dbReference>
<comment type="subcellular location">
    <subcellularLocation>
        <location evidence="1 8">Secreted</location>
    </subcellularLocation>
</comment>
<dbReference type="GeneID" id="102920760"/>
<comment type="subunit">
    <text evidence="3">Heterodimer of a B chain and an A chain linked by two disulfide bonds.</text>
</comment>
<evidence type="ECO:0000313" key="13">
    <source>
        <dbReference type="Proteomes" id="UP000694547"/>
    </source>
</evidence>
<feature type="chain" id="PRO_5044635888" evidence="10">
    <location>
        <begin position="23"/>
        <end position="184"/>
    </location>
</feature>
<evidence type="ECO:0000256" key="7">
    <source>
        <dbReference type="ARBA" id="ARBA00023157"/>
    </source>
</evidence>
<evidence type="ECO:0000256" key="8">
    <source>
        <dbReference type="RuleBase" id="RU000406"/>
    </source>
</evidence>
<accession>A0A6I9MBM7</accession>
<dbReference type="PROSITE" id="PS00262">
    <property type="entry name" value="INSULIN"/>
    <property type="match status" value="1"/>
</dbReference>
<protein>
    <submittedName>
        <fullName evidence="12">Relaxin 1</fullName>
    </submittedName>
</protein>
<name>A0A6I9MBM7_PERMB</name>
<reference evidence="12" key="3">
    <citation type="submission" date="2025-09" db="UniProtKB">
        <authorList>
            <consortium name="Ensembl"/>
        </authorList>
    </citation>
    <scope>IDENTIFICATION</scope>
</reference>
<dbReference type="RefSeq" id="XP_006991135.1">
    <property type="nucleotide sequence ID" value="XM_006991073.4"/>
</dbReference>
<dbReference type="Proteomes" id="UP000694547">
    <property type="component" value="Chromosome 1"/>
</dbReference>
<evidence type="ECO:0000256" key="3">
    <source>
        <dbReference type="ARBA" id="ARBA00011207"/>
    </source>
</evidence>
<proteinExistence type="inferred from homology"/>
<evidence type="ECO:0000259" key="11">
    <source>
        <dbReference type="SMART" id="SM00078"/>
    </source>
</evidence>
<dbReference type="GeneTree" id="ENSGT00940000154434"/>
<keyword evidence="5" id="KW-0165">Cleavage on pair of basic residues</keyword>
<evidence type="ECO:0000256" key="4">
    <source>
        <dbReference type="ARBA" id="ARBA00022525"/>
    </source>
</evidence>
<evidence type="ECO:0000256" key="9">
    <source>
        <dbReference type="SAM" id="MobiDB-lite"/>
    </source>
</evidence>
<dbReference type="InterPro" id="IPR022353">
    <property type="entry name" value="Insulin_CS"/>
</dbReference>
<reference evidence="12 13" key="1">
    <citation type="submission" date="2018-10" db="EMBL/GenBank/DDBJ databases">
        <title>Improved assembly of the deer mouse Peromyscus maniculatus genome.</title>
        <authorList>
            <person name="Lassance J.-M."/>
            <person name="Hoekstra H.E."/>
        </authorList>
    </citation>
    <scope>NUCLEOTIDE SEQUENCE [LARGE SCALE GENOMIC DNA]</scope>
</reference>
<dbReference type="InterPro" id="IPR016179">
    <property type="entry name" value="Insulin-like"/>
</dbReference>
<reference evidence="12" key="2">
    <citation type="submission" date="2025-08" db="UniProtKB">
        <authorList>
            <consortium name="Ensembl"/>
        </authorList>
    </citation>
    <scope>IDENTIFICATION</scope>
</reference>
<dbReference type="CDD" id="cd04365">
    <property type="entry name" value="IlGF_relaxin_like"/>
    <property type="match status" value="1"/>
</dbReference>
<comment type="similarity">
    <text evidence="2 8">Belongs to the insulin family.</text>
</comment>
<evidence type="ECO:0000256" key="10">
    <source>
        <dbReference type="SAM" id="SignalP"/>
    </source>
</evidence>
<dbReference type="SUPFAM" id="SSF56994">
    <property type="entry name" value="Insulin-like"/>
    <property type="match status" value="1"/>
</dbReference>
<dbReference type="GO" id="GO:0005576">
    <property type="term" value="C:extracellular region"/>
    <property type="evidence" value="ECO:0007669"/>
    <property type="project" value="UniProtKB-SubCell"/>
</dbReference>
<keyword evidence="6" id="KW-0372">Hormone</keyword>
<dbReference type="SMART" id="SM00078">
    <property type="entry name" value="IlGF"/>
    <property type="match status" value="1"/>
</dbReference>
<feature type="signal peptide" evidence="10">
    <location>
        <begin position="1"/>
        <end position="22"/>
    </location>
</feature>
<dbReference type="Pfam" id="PF00049">
    <property type="entry name" value="Insulin"/>
    <property type="match status" value="1"/>
</dbReference>
<dbReference type="OrthoDB" id="8784777at2759"/>
<dbReference type="InterPro" id="IPR036438">
    <property type="entry name" value="Insulin-like_sf"/>
</dbReference>
<dbReference type="PANTHER" id="PTHR12004">
    <property type="entry name" value="RELAXIN"/>
    <property type="match status" value="1"/>
</dbReference>
<keyword evidence="7" id="KW-1015">Disulfide bond</keyword>
<feature type="domain" description="Insulin-like" evidence="11">
    <location>
        <begin position="33"/>
        <end position="184"/>
    </location>
</feature>
<dbReference type="InterPro" id="IPR051042">
    <property type="entry name" value="Repro_Hormone_Insulin-like"/>
</dbReference>
<gene>
    <name evidence="12" type="primary">LOC102920760</name>
</gene>
<dbReference type="AlphaFoldDB" id="A0A6I9MBM7"/>
<evidence type="ECO:0000256" key="6">
    <source>
        <dbReference type="ARBA" id="ARBA00022702"/>
    </source>
</evidence>
<evidence type="ECO:0000313" key="12">
    <source>
        <dbReference type="Ensembl" id="ENSPEMP00000026500.1"/>
    </source>
</evidence>
<dbReference type="PANTHER" id="PTHR12004:SF13">
    <property type="entry name" value="PRORELAXIN H2"/>
    <property type="match status" value="1"/>
</dbReference>
<keyword evidence="13" id="KW-1185">Reference proteome</keyword>